<name>W7XJZ7_TETTS</name>
<keyword evidence="1" id="KW-1133">Transmembrane helix</keyword>
<feature type="transmembrane region" description="Helical" evidence="1">
    <location>
        <begin position="101"/>
        <end position="121"/>
    </location>
</feature>
<evidence type="ECO:0000256" key="1">
    <source>
        <dbReference type="SAM" id="Phobius"/>
    </source>
</evidence>
<dbReference type="InParanoid" id="W7XJZ7"/>
<dbReference type="Proteomes" id="UP000009168">
    <property type="component" value="Unassembled WGS sequence"/>
</dbReference>
<sequence>MFRIKEINQSQKSQKKGETFKIQICTHIKLQNIYRMALIQGYLIEWIDQKKSLHQNQKQKDHLLLRNDLHKKLQFQINFGTQKFLDFKKQSILNKKDRISFYLYIYLFTYLARCLIILKLLKLWFDLFISYKKNVFIYLFCSNLKINWNKINSCSNYFRARINFVVNILIKNIEQNIILKYYITYFKLQIKISSIIKRLISEKTKDKRENFILIIVYIFLNELIFIFKLKYELFNLCQICLIKIFQAFCQNLKTVVFKVCNFKNLQNLYLFFG</sequence>
<keyword evidence="1" id="KW-0472">Membrane</keyword>
<keyword evidence="1 2" id="KW-0812">Transmembrane</keyword>
<dbReference type="RefSeq" id="XP_012653041.1">
    <property type="nucleotide sequence ID" value="XM_012797587.1"/>
</dbReference>
<dbReference type="GeneID" id="24437150"/>
<reference evidence="3" key="1">
    <citation type="journal article" date="2006" name="PLoS Biol.">
        <title>Macronuclear genome sequence of the ciliate Tetrahymena thermophila, a model eukaryote.</title>
        <authorList>
            <person name="Eisen J.A."/>
            <person name="Coyne R.S."/>
            <person name="Wu M."/>
            <person name="Wu D."/>
            <person name="Thiagarajan M."/>
            <person name="Wortman J.R."/>
            <person name="Badger J.H."/>
            <person name="Ren Q."/>
            <person name="Amedeo P."/>
            <person name="Jones K.M."/>
            <person name="Tallon L.J."/>
            <person name="Delcher A.L."/>
            <person name="Salzberg S.L."/>
            <person name="Silva J.C."/>
            <person name="Haas B.J."/>
            <person name="Majoros W.H."/>
            <person name="Farzad M."/>
            <person name="Carlton J.M."/>
            <person name="Smith R.K. Jr."/>
            <person name="Garg J."/>
            <person name="Pearlman R.E."/>
            <person name="Karrer K.M."/>
            <person name="Sun L."/>
            <person name="Manning G."/>
            <person name="Elde N.C."/>
            <person name="Turkewitz A.P."/>
            <person name="Asai D.J."/>
            <person name="Wilkes D.E."/>
            <person name="Wang Y."/>
            <person name="Cai H."/>
            <person name="Collins K."/>
            <person name="Stewart B.A."/>
            <person name="Lee S.R."/>
            <person name="Wilamowska K."/>
            <person name="Weinberg Z."/>
            <person name="Ruzzo W.L."/>
            <person name="Wloga D."/>
            <person name="Gaertig J."/>
            <person name="Frankel J."/>
            <person name="Tsao C.-C."/>
            <person name="Gorovsky M.A."/>
            <person name="Keeling P.J."/>
            <person name="Waller R.F."/>
            <person name="Patron N.J."/>
            <person name="Cherry J.M."/>
            <person name="Stover N.A."/>
            <person name="Krieger C.J."/>
            <person name="del Toro C."/>
            <person name="Ryder H.F."/>
            <person name="Williamson S.C."/>
            <person name="Barbeau R.A."/>
            <person name="Hamilton E.P."/>
            <person name="Orias E."/>
        </authorList>
    </citation>
    <scope>NUCLEOTIDE SEQUENCE [LARGE SCALE GENOMIC DNA]</scope>
    <source>
        <strain evidence="3">SB210</strain>
    </source>
</reference>
<feature type="transmembrane region" description="Helical" evidence="1">
    <location>
        <begin position="211"/>
        <end position="229"/>
    </location>
</feature>
<gene>
    <name evidence="2" type="ORF">TTHERM_000079699</name>
</gene>
<evidence type="ECO:0000313" key="2">
    <source>
        <dbReference type="EMBL" id="EWS74464.1"/>
    </source>
</evidence>
<dbReference type="EMBL" id="GG662704">
    <property type="protein sequence ID" value="EWS74464.1"/>
    <property type="molecule type" value="Genomic_DNA"/>
</dbReference>
<protein>
    <submittedName>
        <fullName evidence="2">Transmembrane protein, putative</fullName>
    </submittedName>
</protein>
<evidence type="ECO:0000313" key="3">
    <source>
        <dbReference type="Proteomes" id="UP000009168"/>
    </source>
</evidence>
<keyword evidence="3" id="KW-1185">Reference proteome</keyword>
<accession>W7XJZ7</accession>
<organism evidence="2 3">
    <name type="scientific">Tetrahymena thermophila (strain SB210)</name>
    <dbReference type="NCBI Taxonomy" id="312017"/>
    <lineage>
        <taxon>Eukaryota</taxon>
        <taxon>Sar</taxon>
        <taxon>Alveolata</taxon>
        <taxon>Ciliophora</taxon>
        <taxon>Intramacronucleata</taxon>
        <taxon>Oligohymenophorea</taxon>
        <taxon>Hymenostomatida</taxon>
        <taxon>Tetrahymenina</taxon>
        <taxon>Tetrahymenidae</taxon>
        <taxon>Tetrahymena</taxon>
    </lineage>
</organism>
<dbReference type="AlphaFoldDB" id="W7XJZ7"/>
<dbReference type="KEGG" id="tet:TTHERM_000079699"/>
<proteinExistence type="predicted"/>